<evidence type="ECO:0000313" key="2">
    <source>
        <dbReference type="EMBL" id="RDL40943.1"/>
    </source>
</evidence>
<evidence type="ECO:0000313" key="3">
    <source>
        <dbReference type="Proteomes" id="UP000254866"/>
    </source>
</evidence>
<dbReference type="EMBL" id="NPIC01000001">
    <property type="protein sequence ID" value="RDL40943.1"/>
    <property type="molecule type" value="Genomic_DNA"/>
</dbReference>
<dbReference type="SUPFAM" id="SSF56801">
    <property type="entry name" value="Acetyl-CoA synthetase-like"/>
    <property type="match status" value="1"/>
</dbReference>
<dbReference type="OrthoDB" id="4138492at2759"/>
<feature type="region of interest" description="Disordered" evidence="1">
    <location>
        <begin position="77"/>
        <end position="99"/>
    </location>
</feature>
<protein>
    <submittedName>
        <fullName evidence="2">AMP-dependent synthetase</fullName>
    </submittedName>
</protein>
<name>A0A370TZI2_9HELO</name>
<dbReference type="GeneID" id="43593771"/>
<organism evidence="2 3">
    <name type="scientific">Venustampulla echinocandica</name>
    <dbReference type="NCBI Taxonomy" id="2656787"/>
    <lineage>
        <taxon>Eukaryota</taxon>
        <taxon>Fungi</taxon>
        <taxon>Dikarya</taxon>
        <taxon>Ascomycota</taxon>
        <taxon>Pezizomycotina</taxon>
        <taxon>Leotiomycetes</taxon>
        <taxon>Helotiales</taxon>
        <taxon>Pleuroascaceae</taxon>
        <taxon>Venustampulla</taxon>
    </lineage>
</organism>
<comment type="caution">
    <text evidence="2">The sequence shown here is derived from an EMBL/GenBank/DDBJ whole genome shotgun (WGS) entry which is preliminary data.</text>
</comment>
<dbReference type="Gene3D" id="3.40.50.12780">
    <property type="entry name" value="N-terminal domain of ligase-like"/>
    <property type="match status" value="1"/>
</dbReference>
<gene>
    <name evidence="2" type="ORF">BP5553_00922</name>
</gene>
<sequence>MGFDNVMLTLDETVTDFFGQWDVYTTLIAGCLVTFFVYQVTSSRDPDAHPMLLARQAQASPVRQEGQSAVFRSHAAPHGMPLNSGLNVKDPGDSKWSRGRDGDLRDVWRRVVSGGIDREGKETGEKGRLLTVLGSEQIIDHDITDINRQIALIGQHIKGNGGENIAIYLPNSIEFLATLFACAFYDLTAILVPYDQDQPVESIISLLGQSKADTVVAAVGSFPFDVIKKSYPALKQLIWVVDEGSKHMDWNEVPTGTGGPVNVSTWQEIVQDAPATGLELPSVDRKAELKNILAFWPSGELVEYTHANIIAGIAGQLSSLPAAHRINHSDLFLPVDSLSTMYPLVLTLSALYSNAPVALNSVAGTSPDLVLATQGISPTIVVASPGTLTKVLSETAAKMSSPVYKIVHWFQTRSLIQQGVMPASTMFSRPFDSLRPIIGSTPGKLRLIYVSEQIGAKSTPLTAKNLSDLRIYTGARIIYSLASSKVAGAVTQTGVYDYRVDENSEQNAHFGAPVSSVEFFLKDTKDHKTTDESSRGEIYARGPAVVGGEASLGVNGRIAEDSTLVLL</sequence>
<accession>A0A370TZI2</accession>
<dbReference type="Proteomes" id="UP000254866">
    <property type="component" value="Unassembled WGS sequence"/>
</dbReference>
<dbReference type="PANTHER" id="PTHR43272">
    <property type="entry name" value="LONG-CHAIN-FATTY-ACID--COA LIGASE"/>
    <property type="match status" value="1"/>
</dbReference>
<dbReference type="RefSeq" id="XP_031873599.1">
    <property type="nucleotide sequence ID" value="XM_032009545.1"/>
</dbReference>
<dbReference type="GO" id="GO:0004467">
    <property type="term" value="F:long-chain fatty acid-CoA ligase activity"/>
    <property type="evidence" value="ECO:0007669"/>
    <property type="project" value="TreeGrafter"/>
</dbReference>
<dbReference type="InterPro" id="IPR042099">
    <property type="entry name" value="ANL_N_sf"/>
</dbReference>
<dbReference type="PANTHER" id="PTHR43272:SF11">
    <property type="entry name" value="AMP-DEPENDENT SYNTHETASE_LIGASE DOMAIN-CONTAINING PROTEIN"/>
    <property type="match status" value="1"/>
</dbReference>
<evidence type="ECO:0000256" key="1">
    <source>
        <dbReference type="SAM" id="MobiDB-lite"/>
    </source>
</evidence>
<dbReference type="AlphaFoldDB" id="A0A370TZI2"/>
<keyword evidence="3" id="KW-1185">Reference proteome</keyword>
<feature type="compositionally biased region" description="Basic and acidic residues" evidence="1">
    <location>
        <begin position="90"/>
        <end position="99"/>
    </location>
</feature>
<dbReference type="GO" id="GO:0016020">
    <property type="term" value="C:membrane"/>
    <property type="evidence" value="ECO:0007669"/>
    <property type="project" value="TreeGrafter"/>
</dbReference>
<dbReference type="GO" id="GO:0005783">
    <property type="term" value="C:endoplasmic reticulum"/>
    <property type="evidence" value="ECO:0007669"/>
    <property type="project" value="TreeGrafter"/>
</dbReference>
<dbReference type="STRING" id="2656787.A0A370TZI2"/>
<proteinExistence type="predicted"/>
<reference evidence="2 3" key="1">
    <citation type="journal article" date="2018" name="IMA Fungus">
        <title>IMA Genome-F 9: Draft genome sequence of Annulohypoxylon stygium, Aspergillus mulundensis, Berkeleyomyces basicola (syn. Thielaviopsis basicola), Ceratocystis smalleyi, two Cercospora beticola strains, Coleophoma cylindrospora, Fusarium fracticaudum, Phialophora cf. hyalina, and Morchella septimelata.</title>
        <authorList>
            <person name="Wingfield B.D."/>
            <person name="Bills G.F."/>
            <person name="Dong Y."/>
            <person name="Huang W."/>
            <person name="Nel W.J."/>
            <person name="Swalarsk-Parry B.S."/>
            <person name="Vaghefi N."/>
            <person name="Wilken P.M."/>
            <person name="An Z."/>
            <person name="de Beer Z.W."/>
            <person name="De Vos L."/>
            <person name="Chen L."/>
            <person name="Duong T.A."/>
            <person name="Gao Y."/>
            <person name="Hammerbacher A."/>
            <person name="Kikkert J.R."/>
            <person name="Li Y."/>
            <person name="Li H."/>
            <person name="Li K."/>
            <person name="Li Q."/>
            <person name="Liu X."/>
            <person name="Ma X."/>
            <person name="Naidoo K."/>
            <person name="Pethybridge S.J."/>
            <person name="Sun J."/>
            <person name="Steenkamp E.T."/>
            <person name="van der Nest M.A."/>
            <person name="van Wyk S."/>
            <person name="Wingfield M.J."/>
            <person name="Xiong C."/>
            <person name="Yue Q."/>
            <person name="Zhang X."/>
        </authorList>
    </citation>
    <scope>NUCLEOTIDE SEQUENCE [LARGE SCALE GENOMIC DNA]</scope>
    <source>
        <strain evidence="2 3">BP 5553</strain>
    </source>
</reference>